<dbReference type="EMBL" id="GBRH01194944">
    <property type="protein sequence ID" value="JAE02952.1"/>
    <property type="molecule type" value="Transcribed_RNA"/>
</dbReference>
<feature type="chain" id="PRO_5002045523" evidence="1">
    <location>
        <begin position="28"/>
        <end position="98"/>
    </location>
</feature>
<dbReference type="AlphaFoldDB" id="A0A0A9ES77"/>
<keyword evidence="1" id="KW-0732">Signal</keyword>
<accession>A0A0A9ES77</accession>
<sequence>MMQDHCHYHSQSSIHMLIFMVPQHTLAMTVYYDARPIPYSSPSTSYSQYFNFTPYQLVERWSQFASKNKTLSFQGRSSSYLQVKTKHFYFREEAFSYY</sequence>
<evidence type="ECO:0000313" key="2">
    <source>
        <dbReference type="EMBL" id="JAE02952.1"/>
    </source>
</evidence>
<organism evidence="2">
    <name type="scientific">Arundo donax</name>
    <name type="common">Giant reed</name>
    <name type="synonym">Donax arundinaceus</name>
    <dbReference type="NCBI Taxonomy" id="35708"/>
    <lineage>
        <taxon>Eukaryota</taxon>
        <taxon>Viridiplantae</taxon>
        <taxon>Streptophyta</taxon>
        <taxon>Embryophyta</taxon>
        <taxon>Tracheophyta</taxon>
        <taxon>Spermatophyta</taxon>
        <taxon>Magnoliopsida</taxon>
        <taxon>Liliopsida</taxon>
        <taxon>Poales</taxon>
        <taxon>Poaceae</taxon>
        <taxon>PACMAD clade</taxon>
        <taxon>Arundinoideae</taxon>
        <taxon>Arundineae</taxon>
        <taxon>Arundo</taxon>
    </lineage>
</organism>
<feature type="signal peptide" evidence="1">
    <location>
        <begin position="1"/>
        <end position="27"/>
    </location>
</feature>
<protein>
    <submittedName>
        <fullName evidence="2">Uncharacterized protein</fullName>
    </submittedName>
</protein>
<evidence type="ECO:0000256" key="1">
    <source>
        <dbReference type="SAM" id="SignalP"/>
    </source>
</evidence>
<reference evidence="2" key="1">
    <citation type="submission" date="2014-09" db="EMBL/GenBank/DDBJ databases">
        <authorList>
            <person name="Magalhaes I.L.F."/>
            <person name="Oliveira U."/>
            <person name="Santos F.R."/>
            <person name="Vidigal T.H.D.A."/>
            <person name="Brescovit A.D."/>
            <person name="Santos A.J."/>
        </authorList>
    </citation>
    <scope>NUCLEOTIDE SEQUENCE</scope>
    <source>
        <tissue evidence="2">Shoot tissue taken approximately 20 cm above the soil surface</tissue>
    </source>
</reference>
<proteinExistence type="predicted"/>
<reference evidence="2" key="2">
    <citation type="journal article" date="2015" name="Data Brief">
        <title>Shoot transcriptome of the giant reed, Arundo donax.</title>
        <authorList>
            <person name="Barrero R.A."/>
            <person name="Guerrero F.D."/>
            <person name="Moolhuijzen P."/>
            <person name="Goolsby J.A."/>
            <person name="Tidwell J."/>
            <person name="Bellgard S.E."/>
            <person name="Bellgard M.I."/>
        </authorList>
    </citation>
    <scope>NUCLEOTIDE SEQUENCE</scope>
    <source>
        <tissue evidence="2">Shoot tissue taken approximately 20 cm above the soil surface</tissue>
    </source>
</reference>
<name>A0A0A9ES77_ARUDO</name>